<feature type="region of interest" description="Disordered" evidence="1">
    <location>
        <begin position="293"/>
        <end position="316"/>
    </location>
</feature>
<sequence length="404" mass="45623">MLNYIRTTFFQSTVSVRRLSTESMYVVHSSYPLLADSVYRAGAEGIHVHIGKPPLTRRLHISRAALRANSVLRDRLSDEATIINTDPIIFEIALQYVEQNTFLGISRNPFDDLIGGSDMMLKLVKAWHLGQMLKLPQMQNKLIDTFSACYRQFLEVRMRMPLSQEAFNYLRVHTGYYTRCEKFLIDFHAGLACHGGAFRTEELEQLPRDIADELQRRYEDLTARRIVGDRIAHGDNYFKVSGADNTLRATLQVLPPSLPTRTSTVSSQPRPALDRSVSSMSTVLSAATITPPSTVAYRGHRPRLSLPANLGQPSNHDRAISRTITFEQSNRCTHQPHSRSTSMSVLPARAPFAADSPSQQRRRSQLEAEAESSDDDSVYDLFSPSFRPRNDSQQHSGNDSRKQL</sequence>
<dbReference type="Proteomes" id="UP000800096">
    <property type="component" value="Unassembled WGS sequence"/>
</dbReference>
<dbReference type="EMBL" id="ML979133">
    <property type="protein sequence ID" value="KAF1919685.1"/>
    <property type="molecule type" value="Genomic_DNA"/>
</dbReference>
<feature type="compositionally biased region" description="Polar residues" evidence="1">
    <location>
        <begin position="259"/>
        <end position="269"/>
    </location>
</feature>
<gene>
    <name evidence="2" type="ORF">BDU57DRAFT_512900</name>
</gene>
<evidence type="ECO:0000313" key="2">
    <source>
        <dbReference type="EMBL" id="KAF1919685.1"/>
    </source>
</evidence>
<reference evidence="2" key="1">
    <citation type="journal article" date="2020" name="Stud. Mycol.">
        <title>101 Dothideomycetes genomes: a test case for predicting lifestyles and emergence of pathogens.</title>
        <authorList>
            <person name="Haridas S."/>
            <person name="Albert R."/>
            <person name="Binder M."/>
            <person name="Bloem J."/>
            <person name="Labutti K."/>
            <person name="Salamov A."/>
            <person name="Andreopoulos B."/>
            <person name="Baker S."/>
            <person name="Barry K."/>
            <person name="Bills G."/>
            <person name="Bluhm B."/>
            <person name="Cannon C."/>
            <person name="Castanera R."/>
            <person name="Culley D."/>
            <person name="Daum C."/>
            <person name="Ezra D."/>
            <person name="Gonzalez J."/>
            <person name="Henrissat B."/>
            <person name="Kuo A."/>
            <person name="Liang C."/>
            <person name="Lipzen A."/>
            <person name="Lutzoni F."/>
            <person name="Magnuson J."/>
            <person name="Mondo S."/>
            <person name="Nolan M."/>
            <person name="Ohm R."/>
            <person name="Pangilinan J."/>
            <person name="Park H.-J."/>
            <person name="Ramirez L."/>
            <person name="Alfaro M."/>
            <person name="Sun H."/>
            <person name="Tritt A."/>
            <person name="Yoshinaga Y."/>
            <person name="Zwiers L.-H."/>
            <person name="Turgeon B."/>
            <person name="Goodwin S."/>
            <person name="Spatafora J."/>
            <person name="Crous P."/>
            <person name="Grigoriev I."/>
        </authorList>
    </citation>
    <scope>NUCLEOTIDE SEQUENCE</scope>
    <source>
        <strain evidence="2">HMLAC05119</strain>
    </source>
</reference>
<feature type="region of interest" description="Disordered" evidence="1">
    <location>
        <begin position="257"/>
        <end position="278"/>
    </location>
</feature>
<accession>A0A6A5QVD6</accession>
<name>A0A6A5QVD6_AMPQU</name>
<evidence type="ECO:0000256" key="1">
    <source>
        <dbReference type="SAM" id="MobiDB-lite"/>
    </source>
</evidence>
<keyword evidence="3" id="KW-1185">Reference proteome</keyword>
<organism evidence="2 3">
    <name type="scientific">Ampelomyces quisqualis</name>
    <name type="common">Powdery mildew agent</name>
    <dbReference type="NCBI Taxonomy" id="50730"/>
    <lineage>
        <taxon>Eukaryota</taxon>
        <taxon>Fungi</taxon>
        <taxon>Dikarya</taxon>
        <taxon>Ascomycota</taxon>
        <taxon>Pezizomycotina</taxon>
        <taxon>Dothideomycetes</taxon>
        <taxon>Pleosporomycetidae</taxon>
        <taxon>Pleosporales</taxon>
        <taxon>Pleosporineae</taxon>
        <taxon>Phaeosphaeriaceae</taxon>
        <taxon>Ampelomyces</taxon>
    </lineage>
</organism>
<evidence type="ECO:0008006" key="4">
    <source>
        <dbReference type="Google" id="ProtNLM"/>
    </source>
</evidence>
<proteinExistence type="predicted"/>
<dbReference type="OrthoDB" id="3794105at2759"/>
<protein>
    <recommendedName>
        <fullName evidence="4">BTB domain-containing protein</fullName>
    </recommendedName>
</protein>
<feature type="compositionally biased region" description="Basic and acidic residues" evidence="1">
    <location>
        <begin position="388"/>
        <end position="404"/>
    </location>
</feature>
<evidence type="ECO:0000313" key="3">
    <source>
        <dbReference type="Proteomes" id="UP000800096"/>
    </source>
</evidence>
<feature type="region of interest" description="Disordered" evidence="1">
    <location>
        <begin position="352"/>
        <end position="404"/>
    </location>
</feature>
<feature type="compositionally biased region" description="Acidic residues" evidence="1">
    <location>
        <begin position="368"/>
        <end position="378"/>
    </location>
</feature>
<dbReference type="AlphaFoldDB" id="A0A6A5QVD6"/>